<reference evidence="6" key="1">
    <citation type="submission" date="2022-11" db="UniProtKB">
        <authorList>
            <consortium name="WormBaseParasite"/>
        </authorList>
    </citation>
    <scope>IDENTIFICATION</scope>
</reference>
<organism evidence="5 6">
    <name type="scientific">Acrobeloides nanus</name>
    <dbReference type="NCBI Taxonomy" id="290746"/>
    <lineage>
        <taxon>Eukaryota</taxon>
        <taxon>Metazoa</taxon>
        <taxon>Ecdysozoa</taxon>
        <taxon>Nematoda</taxon>
        <taxon>Chromadorea</taxon>
        <taxon>Rhabditida</taxon>
        <taxon>Tylenchina</taxon>
        <taxon>Cephalobomorpha</taxon>
        <taxon>Cephaloboidea</taxon>
        <taxon>Cephalobidae</taxon>
        <taxon>Acrobeloides</taxon>
    </lineage>
</organism>
<evidence type="ECO:0000256" key="4">
    <source>
        <dbReference type="ARBA" id="ARBA00023242"/>
    </source>
</evidence>
<dbReference type="Proteomes" id="UP000887540">
    <property type="component" value="Unplaced"/>
</dbReference>
<evidence type="ECO:0000313" key="6">
    <source>
        <dbReference type="WBParaSite" id="ACRNAN_scaffold7449.g19728.t1"/>
    </source>
</evidence>
<dbReference type="PANTHER" id="PTHR11380:SF16">
    <property type="entry name" value="TRANSCRIPTION INITIATION PROTEIN SPT3 HOMOLOG"/>
    <property type="match status" value="1"/>
</dbReference>
<comment type="subcellular location">
    <subcellularLocation>
        <location evidence="1">Nucleus</location>
    </subcellularLocation>
</comment>
<evidence type="ECO:0000256" key="1">
    <source>
        <dbReference type="ARBA" id="ARBA00004123"/>
    </source>
</evidence>
<keyword evidence="2" id="KW-0805">Transcription regulation</keyword>
<keyword evidence="3" id="KW-0804">Transcription</keyword>
<name>A0A914EFB3_9BILA</name>
<dbReference type="PANTHER" id="PTHR11380">
    <property type="entry name" value="TRANSCRIPTION INITIATION FACTOR TFIID/SUPT3-RELATED"/>
    <property type="match status" value="1"/>
</dbReference>
<dbReference type="GO" id="GO:0005634">
    <property type="term" value="C:nucleus"/>
    <property type="evidence" value="ECO:0007669"/>
    <property type="project" value="UniProtKB-SubCell"/>
</dbReference>
<evidence type="ECO:0000256" key="2">
    <source>
        <dbReference type="ARBA" id="ARBA00023015"/>
    </source>
</evidence>
<accession>A0A914EFB3</accession>
<dbReference type="InterPro" id="IPR003195">
    <property type="entry name" value="TFIID_TAF13"/>
</dbReference>
<dbReference type="Pfam" id="PF02269">
    <property type="entry name" value="TFIID-18kDa"/>
    <property type="match status" value="1"/>
</dbReference>
<dbReference type="AlphaFoldDB" id="A0A914EFB3"/>
<evidence type="ECO:0000313" key="5">
    <source>
        <dbReference type="Proteomes" id="UP000887540"/>
    </source>
</evidence>
<protein>
    <submittedName>
        <fullName evidence="6">Uncharacterized protein</fullName>
    </submittedName>
</protein>
<dbReference type="GO" id="GO:0006366">
    <property type="term" value="P:transcription by RNA polymerase II"/>
    <property type="evidence" value="ECO:0007669"/>
    <property type="project" value="InterPro"/>
</dbReference>
<dbReference type="GO" id="GO:0003713">
    <property type="term" value="F:transcription coactivator activity"/>
    <property type="evidence" value="ECO:0007669"/>
    <property type="project" value="TreeGrafter"/>
</dbReference>
<dbReference type="WBParaSite" id="ACRNAN_scaffold7449.g19728.t1">
    <property type="protein sequence ID" value="ACRNAN_scaffold7449.g19728.t1"/>
    <property type="gene ID" value="ACRNAN_scaffold7449.g19728"/>
</dbReference>
<keyword evidence="5" id="KW-1185">Reference proteome</keyword>
<keyword evidence="4" id="KW-0539">Nucleus</keyword>
<proteinExistence type="predicted"/>
<evidence type="ECO:0000256" key="3">
    <source>
        <dbReference type="ARBA" id="ARBA00023163"/>
    </source>
</evidence>
<sequence>MMFAYGDSDTPLDCCQEFMVELIYQQLQVLIKESTELATIRKRNSIGYTEVLFQFRRHPIFIRRLIQYTRIHEVAPKLLNSAREDVLEVEDSEDIAPTIEPLDEKLTKGKTLFDAIREIDITGELISLFDVATTPDDLKVERMRRLAARTEKMDSEMYEQFSNARMMSFCSKKGKKSMTLAKRFLEWLGSPKLDHGVVYVLNYCATEIVAVIVDSAVLVREQEAKIFHDEFPTKSLQLRHYEEALRRNLGYARNKNVLFGYF</sequence>